<evidence type="ECO:0000313" key="10">
    <source>
        <dbReference type="EMBL" id="ODJ85990.1"/>
    </source>
</evidence>
<feature type="domain" description="EAL" evidence="8">
    <location>
        <begin position="394"/>
        <end position="647"/>
    </location>
</feature>
<dbReference type="GO" id="GO:0071111">
    <property type="term" value="F:cyclic-guanylate-specific phosphodiesterase activity"/>
    <property type="evidence" value="ECO:0007669"/>
    <property type="project" value="UniProtKB-EC"/>
</dbReference>
<dbReference type="RefSeq" id="WP_069128020.1">
    <property type="nucleotide sequence ID" value="NZ_MARB01000030.1"/>
</dbReference>
<reference evidence="10 11" key="1">
    <citation type="submission" date="2016-06" db="EMBL/GenBank/DDBJ databases">
        <title>Genome sequence of endosymbiont of Candidatus Endolucinida thiodiazotropha.</title>
        <authorList>
            <person name="Poehlein A."/>
            <person name="Koenig S."/>
            <person name="Heiden S.E."/>
            <person name="Thuermer A."/>
            <person name="Voget S."/>
            <person name="Daniel R."/>
            <person name="Markert S."/>
            <person name="Gros O."/>
            <person name="Schweder T."/>
        </authorList>
    </citation>
    <scope>NUCLEOTIDE SEQUENCE [LARGE SCALE GENOMIC DNA]</scope>
    <source>
        <strain evidence="10 11">COS</strain>
    </source>
</reference>
<dbReference type="Pfam" id="PF00072">
    <property type="entry name" value="Response_reg"/>
    <property type="match status" value="1"/>
</dbReference>
<dbReference type="InterPro" id="IPR029787">
    <property type="entry name" value="Nucleotide_cyclase"/>
</dbReference>
<dbReference type="InterPro" id="IPR035919">
    <property type="entry name" value="EAL_sf"/>
</dbReference>
<comment type="caution">
    <text evidence="10">The sequence shown here is derived from an EMBL/GenBank/DDBJ whole genome shotgun (WGS) entry which is preliminary data.</text>
</comment>
<feature type="domain" description="GGDEF" evidence="9">
    <location>
        <begin position="252"/>
        <end position="385"/>
    </location>
</feature>
<dbReference type="PANTHER" id="PTHR44757">
    <property type="entry name" value="DIGUANYLATE CYCLASE DGCP"/>
    <property type="match status" value="1"/>
</dbReference>
<evidence type="ECO:0000259" key="9">
    <source>
        <dbReference type="PROSITE" id="PS50887"/>
    </source>
</evidence>
<dbReference type="Gene3D" id="3.30.450.20">
    <property type="entry name" value="PAS domain"/>
    <property type="match status" value="1"/>
</dbReference>
<evidence type="ECO:0000256" key="1">
    <source>
        <dbReference type="ARBA" id="ARBA00001946"/>
    </source>
</evidence>
<dbReference type="AlphaFoldDB" id="A0A7Z1ADJ5"/>
<dbReference type="SMART" id="SM00267">
    <property type="entry name" value="GGDEF"/>
    <property type="match status" value="1"/>
</dbReference>
<name>A0A7Z1ADJ5_9GAMM</name>
<organism evidence="10 11">
    <name type="scientific">Candidatus Thiodiazotropha endolucinida</name>
    <dbReference type="NCBI Taxonomy" id="1655433"/>
    <lineage>
        <taxon>Bacteria</taxon>
        <taxon>Pseudomonadati</taxon>
        <taxon>Pseudomonadota</taxon>
        <taxon>Gammaproteobacteria</taxon>
        <taxon>Chromatiales</taxon>
        <taxon>Sedimenticolaceae</taxon>
        <taxon>Candidatus Thiodiazotropha</taxon>
    </lineage>
</organism>
<dbReference type="Pfam" id="PF00563">
    <property type="entry name" value="EAL"/>
    <property type="match status" value="1"/>
</dbReference>
<dbReference type="SUPFAM" id="SSF55073">
    <property type="entry name" value="Nucleotide cyclase"/>
    <property type="match status" value="1"/>
</dbReference>
<dbReference type="PANTHER" id="PTHR44757:SF2">
    <property type="entry name" value="BIOFILM ARCHITECTURE MAINTENANCE PROTEIN MBAA"/>
    <property type="match status" value="1"/>
</dbReference>
<dbReference type="NCBIfam" id="TIGR00254">
    <property type="entry name" value="GGDEF"/>
    <property type="match status" value="1"/>
</dbReference>
<comment type="caution">
    <text evidence="5">Lacks conserved residue(s) required for the propagation of feature annotation.</text>
</comment>
<evidence type="ECO:0000256" key="5">
    <source>
        <dbReference type="PROSITE-ProRule" id="PRU00169"/>
    </source>
</evidence>
<dbReference type="Gene3D" id="3.20.20.450">
    <property type="entry name" value="EAL domain"/>
    <property type="match status" value="1"/>
</dbReference>
<dbReference type="PROSITE" id="PS50112">
    <property type="entry name" value="PAS"/>
    <property type="match status" value="1"/>
</dbReference>
<proteinExistence type="predicted"/>
<dbReference type="Gene3D" id="3.40.50.2300">
    <property type="match status" value="1"/>
</dbReference>
<dbReference type="InterPro" id="IPR043128">
    <property type="entry name" value="Rev_trsase/Diguanyl_cyclase"/>
</dbReference>
<dbReference type="CDD" id="cd00130">
    <property type="entry name" value="PAS"/>
    <property type="match status" value="1"/>
</dbReference>
<protein>
    <recommendedName>
        <fullName evidence="2">cyclic-guanylate-specific phosphodiesterase</fullName>
        <ecNumber evidence="2">3.1.4.52</ecNumber>
    </recommendedName>
</protein>
<evidence type="ECO:0000313" key="11">
    <source>
        <dbReference type="Proteomes" id="UP000094769"/>
    </source>
</evidence>
<keyword evidence="11" id="KW-1185">Reference proteome</keyword>
<dbReference type="SUPFAM" id="SSF55785">
    <property type="entry name" value="PYP-like sensor domain (PAS domain)"/>
    <property type="match status" value="1"/>
</dbReference>
<dbReference type="InterPro" id="IPR011006">
    <property type="entry name" value="CheY-like_superfamily"/>
</dbReference>
<evidence type="ECO:0000259" key="7">
    <source>
        <dbReference type="PROSITE" id="PS50112"/>
    </source>
</evidence>
<dbReference type="Pfam" id="PF00990">
    <property type="entry name" value="GGDEF"/>
    <property type="match status" value="1"/>
</dbReference>
<dbReference type="InterPro" id="IPR035965">
    <property type="entry name" value="PAS-like_dom_sf"/>
</dbReference>
<dbReference type="SUPFAM" id="SSF141868">
    <property type="entry name" value="EAL domain-like"/>
    <property type="match status" value="1"/>
</dbReference>
<dbReference type="FunFam" id="3.20.20.450:FF:000001">
    <property type="entry name" value="Cyclic di-GMP phosphodiesterase yahA"/>
    <property type="match status" value="1"/>
</dbReference>
<dbReference type="OrthoDB" id="9804951at2"/>
<dbReference type="NCBIfam" id="TIGR00229">
    <property type="entry name" value="sensory_box"/>
    <property type="match status" value="1"/>
</dbReference>
<dbReference type="PROSITE" id="PS50883">
    <property type="entry name" value="EAL"/>
    <property type="match status" value="1"/>
</dbReference>
<dbReference type="InterPro" id="IPR000014">
    <property type="entry name" value="PAS"/>
</dbReference>
<dbReference type="InterPro" id="IPR001789">
    <property type="entry name" value="Sig_transdc_resp-reg_receiver"/>
</dbReference>
<dbReference type="PROSITE" id="PS50110">
    <property type="entry name" value="RESPONSE_REGULATORY"/>
    <property type="match status" value="1"/>
</dbReference>
<evidence type="ECO:0000259" key="8">
    <source>
        <dbReference type="PROSITE" id="PS50883"/>
    </source>
</evidence>
<dbReference type="InterPro" id="IPR001633">
    <property type="entry name" value="EAL_dom"/>
</dbReference>
<gene>
    <name evidence="10" type="primary">cph2_13</name>
    <name evidence="10" type="ORF">CODIS_37960</name>
</gene>
<comment type="cofactor">
    <cofactor evidence="1">
        <name>Mg(2+)</name>
        <dbReference type="ChEBI" id="CHEBI:18420"/>
    </cofactor>
</comment>
<dbReference type="EC" id="3.1.4.52" evidence="2"/>
<dbReference type="SMART" id="SM00091">
    <property type="entry name" value="PAS"/>
    <property type="match status" value="1"/>
</dbReference>
<dbReference type="EMBL" id="MARB01000030">
    <property type="protein sequence ID" value="ODJ85990.1"/>
    <property type="molecule type" value="Genomic_DNA"/>
</dbReference>
<keyword evidence="3" id="KW-0973">c-di-GMP</keyword>
<dbReference type="GO" id="GO:0071732">
    <property type="term" value="P:cellular response to nitric oxide"/>
    <property type="evidence" value="ECO:0007669"/>
    <property type="project" value="UniProtKB-ARBA"/>
</dbReference>
<dbReference type="CDD" id="cd01949">
    <property type="entry name" value="GGDEF"/>
    <property type="match status" value="1"/>
</dbReference>
<evidence type="ECO:0000256" key="2">
    <source>
        <dbReference type="ARBA" id="ARBA00012282"/>
    </source>
</evidence>
<dbReference type="GO" id="GO:0000160">
    <property type="term" value="P:phosphorelay signal transduction system"/>
    <property type="evidence" value="ECO:0007669"/>
    <property type="project" value="InterPro"/>
</dbReference>
<dbReference type="FunFam" id="3.30.70.270:FF:000001">
    <property type="entry name" value="Diguanylate cyclase domain protein"/>
    <property type="match status" value="1"/>
</dbReference>
<feature type="domain" description="Response regulatory" evidence="6">
    <location>
        <begin position="1"/>
        <end position="63"/>
    </location>
</feature>
<dbReference type="SMART" id="SM00052">
    <property type="entry name" value="EAL"/>
    <property type="match status" value="1"/>
</dbReference>
<sequence length="668" mass="75829">MPDLHGHKVMEHIDSYRLNCDIIVVSGETTFDHATMALRKGAQDFLRKPYAPDELLRSVANVLERRQLKATNQSIQLRLQASESLHKFIVNNSPDMIYLLDHEGRFAFINERVKSLLGYDQKEIIGEHFSKLIHTEDIERAHFTFNERRAGERATRSAELKLSSKNNNGSRFFDSGTVPVELSSIGIYTTNDDKTKSFIGTYGVARDISERKQAEELIKYQLYHDLLTNLPNRSLFRDRLNMAMAQSKRSGKKLAIMYLDMDRFKIINDSLGHYVGDELLKMVGQRLRSELREADTLARVGGDEFNLLVPEINDIQDARNLAEKILRLTLEPFIIKNEEIFISFSIGISIYPSDGDTKDSLIKHADIAMYKVKNAGKNGYAFYSEKMKAHFSQSLDIENGLRKAISTNELCLYYQPQFDINNGYMKGVEALVRWKHPEKGTIQPNEFISVAEESGLIIPLGEWVLRRACTDIKRWMEQEGISLQLSVNISMQQLEMDQFVNKALKIIKRHQLPKDTLELEITEHAIMQDMEKAIDALTKLSHKGIRIAIDDFGTGYSSLGYLQNLPINTLKIDRSFVQGIKTSEDNSIIDAIIAMAKGLNLNLIAEGVENQTQIDHLSRAGCGLAQGFFYSHPVPEDELLKFIKLNGNTNGQDSADTIVSSDHDPSYQ</sequence>
<dbReference type="InterPro" id="IPR000160">
    <property type="entry name" value="GGDEF_dom"/>
</dbReference>
<evidence type="ECO:0000259" key="6">
    <source>
        <dbReference type="PROSITE" id="PS50110"/>
    </source>
</evidence>
<dbReference type="InterPro" id="IPR052155">
    <property type="entry name" value="Biofilm_reg_signaling"/>
</dbReference>
<comment type="catalytic activity">
    <reaction evidence="4">
        <text>3',3'-c-di-GMP + H2O = 5'-phosphoguanylyl(3'-&gt;5')guanosine + H(+)</text>
        <dbReference type="Rhea" id="RHEA:24902"/>
        <dbReference type="ChEBI" id="CHEBI:15377"/>
        <dbReference type="ChEBI" id="CHEBI:15378"/>
        <dbReference type="ChEBI" id="CHEBI:58754"/>
        <dbReference type="ChEBI" id="CHEBI:58805"/>
        <dbReference type="EC" id="3.1.4.52"/>
    </reaction>
    <physiologicalReaction direction="left-to-right" evidence="4">
        <dbReference type="Rhea" id="RHEA:24903"/>
    </physiologicalReaction>
</comment>
<dbReference type="PROSITE" id="PS50887">
    <property type="entry name" value="GGDEF"/>
    <property type="match status" value="1"/>
</dbReference>
<dbReference type="CDD" id="cd01948">
    <property type="entry name" value="EAL"/>
    <property type="match status" value="1"/>
</dbReference>
<dbReference type="Gene3D" id="3.30.70.270">
    <property type="match status" value="1"/>
</dbReference>
<evidence type="ECO:0000256" key="3">
    <source>
        <dbReference type="ARBA" id="ARBA00022636"/>
    </source>
</evidence>
<evidence type="ECO:0000256" key="4">
    <source>
        <dbReference type="ARBA" id="ARBA00051114"/>
    </source>
</evidence>
<accession>A0A7Z1ADJ5</accession>
<dbReference type="Proteomes" id="UP000094769">
    <property type="component" value="Unassembled WGS sequence"/>
</dbReference>
<feature type="domain" description="PAS" evidence="7">
    <location>
        <begin position="82"/>
        <end position="139"/>
    </location>
</feature>
<dbReference type="SUPFAM" id="SSF52172">
    <property type="entry name" value="CheY-like"/>
    <property type="match status" value="1"/>
</dbReference>
<dbReference type="Pfam" id="PF13426">
    <property type="entry name" value="PAS_9"/>
    <property type="match status" value="1"/>
</dbReference>